<keyword evidence="3" id="KW-1185">Reference proteome</keyword>
<accession>A0ABZ2DK75</accession>
<dbReference type="RefSeq" id="WP_124377384.1">
    <property type="nucleotide sequence ID" value="NZ_CP129946.1"/>
</dbReference>
<feature type="region of interest" description="Disordered" evidence="1">
    <location>
        <begin position="1"/>
        <end position="25"/>
    </location>
</feature>
<gene>
    <name evidence="2" type="ORF">QYQ93_11080</name>
</gene>
<evidence type="ECO:0000256" key="1">
    <source>
        <dbReference type="SAM" id="MobiDB-lite"/>
    </source>
</evidence>
<dbReference type="SUPFAM" id="SSF69279">
    <property type="entry name" value="Phage tail proteins"/>
    <property type="match status" value="1"/>
</dbReference>
<feature type="compositionally biased region" description="Gly residues" evidence="1">
    <location>
        <begin position="1"/>
        <end position="10"/>
    </location>
</feature>
<evidence type="ECO:0000313" key="2">
    <source>
        <dbReference type="EMBL" id="WWA78743.1"/>
    </source>
</evidence>
<reference evidence="2 3" key="1">
    <citation type="submission" date="2023-07" db="EMBL/GenBank/DDBJ databases">
        <title>Plant endophyte Pseudomonas khavaziana can be used to control wheat stem rot.</title>
        <authorList>
            <person name="Guo S."/>
            <person name="Shen X."/>
        </authorList>
    </citation>
    <scope>NUCLEOTIDE SEQUENCE [LARGE SCALE GENOMIC DNA]</scope>
    <source>
        <strain evidence="2 3">SR9</strain>
    </source>
</reference>
<evidence type="ECO:0000313" key="3">
    <source>
        <dbReference type="Proteomes" id="UP001347174"/>
    </source>
</evidence>
<dbReference type="EMBL" id="CP129946">
    <property type="protein sequence ID" value="WWA78743.1"/>
    <property type="molecule type" value="Genomic_DNA"/>
</dbReference>
<sequence length="155" mass="17601">MIYQPMGGGDATEPALTRFHSTEQVRTARQVQRDYTFTHPRYNQQHTATGDQIGAVRGSQVGQDETITVSRTRITCENFNITRFSQAPHRTRSAVAPLIACFPPPLKDRSYTFAKHFRRPHLKYSAVTKNDEPFSTINVMYSVVLGKKPTRPFIS</sequence>
<organism evidence="2 3">
    <name type="scientific">Pseudomonas khavaziana</name>
    <dbReference type="NCBI Taxonomy" id="2842351"/>
    <lineage>
        <taxon>Bacteria</taxon>
        <taxon>Pseudomonadati</taxon>
        <taxon>Pseudomonadota</taxon>
        <taxon>Gammaproteobacteria</taxon>
        <taxon>Pseudomonadales</taxon>
        <taxon>Pseudomonadaceae</taxon>
        <taxon>Pseudomonas</taxon>
    </lineage>
</organism>
<proteinExistence type="predicted"/>
<dbReference type="Proteomes" id="UP001347174">
    <property type="component" value="Chromosome"/>
</dbReference>
<name>A0ABZ2DK75_9PSED</name>
<protein>
    <submittedName>
        <fullName evidence="2">Uncharacterized protein</fullName>
    </submittedName>
</protein>